<accession>A0A5J5EGI4</accession>
<dbReference type="AlphaFoldDB" id="A0A5J5EGI4"/>
<keyword evidence="3" id="KW-1185">Reference proteome</keyword>
<name>A0A5J5EGI4_9PEZI</name>
<dbReference type="Proteomes" id="UP000326924">
    <property type="component" value="Unassembled WGS sequence"/>
</dbReference>
<feature type="region of interest" description="Disordered" evidence="1">
    <location>
        <begin position="1"/>
        <end position="24"/>
    </location>
</feature>
<feature type="region of interest" description="Disordered" evidence="1">
    <location>
        <begin position="137"/>
        <end position="171"/>
    </location>
</feature>
<evidence type="ECO:0000313" key="3">
    <source>
        <dbReference type="Proteomes" id="UP000326924"/>
    </source>
</evidence>
<feature type="compositionally biased region" description="Acidic residues" evidence="1">
    <location>
        <begin position="68"/>
        <end position="84"/>
    </location>
</feature>
<feature type="compositionally biased region" description="Basic and acidic residues" evidence="1">
    <location>
        <begin position="138"/>
        <end position="147"/>
    </location>
</feature>
<gene>
    <name evidence="2" type="ORF">FN846DRAFT_894731</name>
</gene>
<feature type="region of interest" description="Disordered" evidence="1">
    <location>
        <begin position="44"/>
        <end position="104"/>
    </location>
</feature>
<dbReference type="InParanoid" id="A0A5J5EGI4"/>
<comment type="caution">
    <text evidence="2">The sequence shown here is derived from an EMBL/GenBank/DDBJ whole genome shotgun (WGS) entry which is preliminary data.</text>
</comment>
<organism evidence="2 3">
    <name type="scientific">Sphaerosporella brunnea</name>
    <dbReference type="NCBI Taxonomy" id="1250544"/>
    <lineage>
        <taxon>Eukaryota</taxon>
        <taxon>Fungi</taxon>
        <taxon>Dikarya</taxon>
        <taxon>Ascomycota</taxon>
        <taxon>Pezizomycotina</taxon>
        <taxon>Pezizomycetes</taxon>
        <taxon>Pezizales</taxon>
        <taxon>Pyronemataceae</taxon>
        <taxon>Sphaerosporella</taxon>
    </lineage>
</organism>
<evidence type="ECO:0000256" key="1">
    <source>
        <dbReference type="SAM" id="MobiDB-lite"/>
    </source>
</evidence>
<proteinExistence type="predicted"/>
<reference evidence="2 3" key="1">
    <citation type="submission" date="2019-09" db="EMBL/GenBank/DDBJ databases">
        <title>Draft genome of the ectomycorrhizal ascomycete Sphaerosporella brunnea.</title>
        <authorList>
            <consortium name="DOE Joint Genome Institute"/>
            <person name="Benucci G.M."/>
            <person name="Marozzi G."/>
            <person name="Antonielli L."/>
            <person name="Sanchez S."/>
            <person name="Marco P."/>
            <person name="Wang X."/>
            <person name="Falini L.B."/>
            <person name="Barry K."/>
            <person name="Haridas S."/>
            <person name="Lipzen A."/>
            <person name="Labutti K."/>
            <person name="Grigoriev I.V."/>
            <person name="Murat C."/>
            <person name="Martin F."/>
            <person name="Albertini E."/>
            <person name="Donnini D."/>
            <person name="Bonito G."/>
        </authorList>
    </citation>
    <scope>NUCLEOTIDE SEQUENCE [LARGE SCALE GENOMIC DNA]</scope>
    <source>
        <strain evidence="2 3">Sb_GMNB300</strain>
    </source>
</reference>
<dbReference type="EMBL" id="VXIS01000308">
    <property type="protein sequence ID" value="KAA8894815.1"/>
    <property type="molecule type" value="Genomic_DNA"/>
</dbReference>
<evidence type="ECO:0000313" key="2">
    <source>
        <dbReference type="EMBL" id="KAA8894815.1"/>
    </source>
</evidence>
<protein>
    <submittedName>
        <fullName evidence="2">Uncharacterized protein</fullName>
    </submittedName>
</protein>
<feature type="compositionally biased region" description="Polar residues" evidence="1">
    <location>
        <begin position="161"/>
        <end position="171"/>
    </location>
</feature>
<sequence>MSGEQQPALSAQAEEDAMRGRCWGADTQRTENLIIYYARKIRFRQEEPRPRKSNNARTAADAPGQETTEPEVDEHDSVTEGDTESDAKEGASLKRRNKKAGCSSDNKKHLELVRCCHCSKKRNWLLEESSRAPLLLKHSVDHTDNKQPGKMGVRRPGGSTTGRSQEGNHLQ</sequence>